<dbReference type="AlphaFoldDB" id="A0A4C1W748"/>
<reference evidence="1 2" key="1">
    <citation type="journal article" date="2019" name="Commun. Biol.">
        <title>The bagworm genome reveals a unique fibroin gene that provides high tensile strength.</title>
        <authorList>
            <person name="Kono N."/>
            <person name="Nakamura H."/>
            <person name="Ohtoshi R."/>
            <person name="Tomita M."/>
            <person name="Numata K."/>
            <person name="Arakawa K."/>
        </authorList>
    </citation>
    <scope>NUCLEOTIDE SEQUENCE [LARGE SCALE GENOMIC DNA]</scope>
</reference>
<comment type="caution">
    <text evidence="1">The sequence shown here is derived from an EMBL/GenBank/DDBJ whole genome shotgun (WGS) entry which is preliminary data.</text>
</comment>
<dbReference type="Proteomes" id="UP000299102">
    <property type="component" value="Unassembled WGS sequence"/>
</dbReference>
<gene>
    <name evidence="1" type="ORF">EVAR_86963_1</name>
</gene>
<evidence type="ECO:0000313" key="1">
    <source>
        <dbReference type="EMBL" id="GBP46710.1"/>
    </source>
</evidence>
<accession>A0A4C1W748</accession>
<name>A0A4C1W748_EUMVA</name>
<protein>
    <submittedName>
        <fullName evidence="1">Uncharacterized protein</fullName>
    </submittedName>
</protein>
<keyword evidence="2" id="KW-1185">Reference proteome</keyword>
<dbReference type="EMBL" id="BGZK01000488">
    <property type="protein sequence ID" value="GBP46710.1"/>
    <property type="molecule type" value="Genomic_DNA"/>
</dbReference>
<sequence>MLTKKAPGIELLVYQGQTNVYAAKGAITAGADARNSIVTSGLFSEFAPVRQSPASSERAATANGSGGAGFGIIAVLTQRTLM</sequence>
<organism evidence="1 2">
    <name type="scientific">Eumeta variegata</name>
    <name type="common">Bagworm moth</name>
    <name type="synonym">Eumeta japonica</name>
    <dbReference type="NCBI Taxonomy" id="151549"/>
    <lineage>
        <taxon>Eukaryota</taxon>
        <taxon>Metazoa</taxon>
        <taxon>Ecdysozoa</taxon>
        <taxon>Arthropoda</taxon>
        <taxon>Hexapoda</taxon>
        <taxon>Insecta</taxon>
        <taxon>Pterygota</taxon>
        <taxon>Neoptera</taxon>
        <taxon>Endopterygota</taxon>
        <taxon>Lepidoptera</taxon>
        <taxon>Glossata</taxon>
        <taxon>Ditrysia</taxon>
        <taxon>Tineoidea</taxon>
        <taxon>Psychidae</taxon>
        <taxon>Oiketicinae</taxon>
        <taxon>Eumeta</taxon>
    </lineage>
</organism>
<proteinExistence type="predicted"/>
<evidence type="ECO:0000313" key="2">
    <source>
        <dbReference type="Proteomes" id="UP000299102"/>
    </source>
</evidence>